<reference evidence="2 3" key="1">
    <citation type="submission" date="2017-09" db="EMBL/GenBank/DDBJ databases">
        <title>Depth-based differentiation of microbial function through sediment-hosted aquifers and enrichment of novel symbionts in the deep terrestrial subsurface.</title>
        <authorList>
            <person name="Probst A.J."/>
            <person name="Ladd B."/>
            <person name="Jarett J.K."/>
            <person name="Geller-Mcgrath D.E."/>
            <person name="Sieber C.M."/>
            <person name="Emerson J.B."/>
            <person name="Anantharaman K."/>
            <person name="Thomas B.C."/>
            <person name="Malmstrom R."/>
            <person name="Stieglmeier M."/>
            <person name="Klingl A."/>
            <person name="Woyke T."/>
            <person name="Ryan C.M."/>
            <person name="Banfield J.F."/>
        </authorList>
    </citation>
    <scope>NUCLEOTIDE SEQUENCE [LARGE SCALE GENOMIC DNA]</scope>
    <source>
        <strain evidence="2">CG23_combo_of_CG06-09_8_20_14_all_49_15</strain>
    </source>
</reference>
<keyword evidence="1" id="KW-0472">Membrane</keyword>
<evidence type="ECO:0000313" key="2">
    <source>
        <dbReference type="EMBL" id="PIP33864.1"/>
    </source>
</evidence>
<dbReference type="EMBL" id="PCSD01000043">
    <property type="protein sequence ID" value="PIP33864.1"/>
    <property type="molecule type" value="Genomic_DNA"/>
</dbReference>
<evidence type="ECO:0000313" key="3">
    <source>
        <dbReference type="Proteomes" id="UP000230729"/>
    </source>
</evidence>
<dbReference type="InterPro" id="IPR043993">
    <property type="entry name" value="T4SS_pilin"/>
</dbReference>
<keyword evidence="1" id="KW-0812">Transmembrane</keyword>
<keyword evidence="1" id="KW-1133">Transmembrane helix</keyword>
<accession>A0A2G9ZL39</accession>
<feature type="transmembrane region" description="Helical" evidence="1">
    <location>
        <begin position="62"/>
        <end position="86"/>
    </location>
</feature>
<feature type="transmembrane region" description="Helical" evidence="1">
    <location>
        <begin position="98"/>
        <end position="120"/>
    </location>
</feature>
<dbReference type="AlphaFoldDB" id="A0A2G9ZL39"/>
<name>A0A2G9ZL39_9BACT</name>
<dbReference type="Proteomes" id="UP000230729">
    <property type="component" value="Unassembled WGS sequence"/>
</dbReference>
<dbReference type="Pfam" id="PF18895">
    <property type="entry name" value="T4SS_pilin"/>
    <property type="match status" value="1"/>
</dbReference>
<protein>
    <submittedName>
        <fullName evidence="2">Uncharacterized protein</fullName>
    </submittedName>
</protein>
<gene>
    <name evidence="2" type="ORF">COX22_02025</name>
</gene>
<sequence>MKKISHVLLVAVAIFALLMPMLVMVASVNAQTANLGLNYAQNVGLPTSNQDPREMAVNIIKFFLTFLGIIAVAVILYGGFVWLTAGGNDDRVGKAKKLIVAGIIGLIIVISAFAIVQWIITSTFNLVNTGTI</sequence>
<proteinExistence type="predicted"/>
<organism evidence="2 3">
    <name type="scientific">Candidatus Falkowbacteria bacterium CG23_combo_of_CG06-09_8_20_14_all_49_15</name>
    <dbReference type="NCBI Taxonomy" id="1974572"/>
    <lineage>
        <taxon>Bacteria</taxon>
        <taxon>Candidatus Falkowiibacteriota</taxon>
    </lineage>
</organism>
<comment type="caution">
    <text evidence="2">The sequence shown here is derived from an EMBL/GenBank/DDBJ whole genome shotgun (WGS) entry which is preliminary data.</text>
</comment>
<evidence type="ECO:0000256" key="1">
    <source>
        <dbReference type="SAM" id="Phobius"/>
    </source>
</evidence>